<sequence length="152" mass="17677">MTARAQALLKPLLEFVLQLFFFWFNIATPSAHRQCDVGQHAKLHPKECRHDHTLREHWILPSMPLHTMPTVVTVTSDSLERCSIVHLSRPSVHRSRSCSVSSDISSTYPLDFHHTLVFLTRMMLTFLTEPTPSISRTEFKALLERRHAHERR</sequence>
<reference evidence="2 3" key="1">
    <citation type="submission" date="2016-10" db="EMBL/GenBank/DDBJ databases">
        <authorList>
            <person name="Varghese N."/>
        </authorList>
    </citation>
    <scope>NUCLEOTIDE SEQUENCE [LARGE SCALE GENOMIC DNA]</scope>
</reference>
<name>A0A1Y6LEG2_ZYMTR</name>
<proteinExistence type="predicted"/>
<accession>A0A1Y6LEG2</accession>
<evidence type="ECO:0008006" key="4">
    <source>
        <dbReference type="Google" id="ProtNLM"/>
    </source>
</evidence>
<evidence type="ECO:0000313" key="3">
    <source>
        <dbReference type="Proteomes" id="UP000215453"/>
    </source>
</evidence>
<keyword evidence="1" id="KW-0732">Signal</keyword>
<organism evidence="2 3">
    <name type="scientific">Zymoseptoria tritici ST99CH_1A5</name>
    <dbReference type="NCBI Taxonomy" id="1276529"/>
    <lineage>
        <taxon>Eukaryota</taxon>
        <taxon>Fungi</taxon>
        <taxon>Dikarya</taxon>
        <taxon>Ascomycota</taxon>
        <taxon>Pezizomycotina</taxon>
        <taxon>Dothideomycetes</taxon>
        <taxon>Dothideomycetidae</taxon>
        <taxon>Mycosphaerellales</taxon>
        <taxon>Mycosphaerellaceae</taxon>
        <taxon>Zymoseptoria</taxon>
    </lineage>
</organism>
<feature type="signal peptide" evidence="1">
    <location>
        <begin position="1"/>
        <end position="27"/>
    </location>
</feature>
<feature type="chain" id="PRO_5012961162" description="Secreted protein" evidence="1">
    <location>
        <begin position="28"/>
        <end position="152"/>
    </location>
</feature>
<gene>
    <name evidence="2" type="ORF">ZT1A5_G4337</name>
</gene>
<evidence type="ECO:0000313" key="2">
    <source>
        <dbReference type="EMBL" id="SMY22897.1"/>
    </source>
</evidence>
<dbReference type="AlphaFoldDB" id="A0A1Y6LEG2"/>
<dbReference type="EMBL" id="LT882678">
    <property type="protein sequence ID" value="SMY22897.1"/>
    <property type="molecule type" value="Genomic_DNA"/>
</dbReference>
<evidence type="ECO:0000256" key="1">
    <source>
        <dbReference type="SAM" id="SignalP"/>
    </source>
</evidence>
<dbReference type="Proteomes" id="UP000215453">
    <property type="component" value="Chromosome 3"/>
</dbReference>
<protein>
    <recommendedName>
        <fullName evidence="4">Secreted protein</fullName>
    </recommendedName>
</protein>